<accession>A0A166IRD5</accession>
<evidence type="ECO:0000256" key="1">
    <source>
        <dbReference type="SAM" id="SignalP"/>
    </source>
</evidence>
<name>A0A166IRD5_9AGAM</name>
<dbReference type="AlphaFoldDB" id="A0A166IRD5"/>
<keyword evidence="3" id="KW-1185">Reference proteome</keyword>
<protein>
    <submittedName>
        <fullName evidence="2">Uncharacterized protein</fullName>
    </submittedName>
</protein>
<organism evidence="2 3">
    <name type="scientific">Athelia psychrophila</name>
    <dbReference type="NCBI Taxonomy" id="1759441"/>
    <lineage>
        <taxon>Eukaryota</taxon>
        <taxon>Fungi</taxon>
        <taxon>Dikarya</taxon>
        <taxon>Basidiomycota</taxon>
        <taxon>Agaricomycotina</taxon>
        <taxon>Agaricomycetes</taxon>
        <taxon>Agaricomycetidae</taxon>
        <taxon>Atheliales</taxon>
        <taxon>Atheliaceae</taxon>
        <taxon>Athelia</taxon>
    </lineage>
</organism>
<evidence type="ECO:0000313" key="3">
    <source>
        <dbReference type="Proteomes" id="UP000076532"/>
    </source>
</evidence>
<evidence type="ECO:0000313" key="2">
    <source>
        <dbReference type="EMBL" id="KZP20095.1"/>
    </source>
</evidence>
<keyword evidence="1" id="KW-0732">Signal</keyword>
<feature type="signal peptide" evidence="1">
    <location>
        <begin position="1"/>
        <end position="20"/>
    </location>
</feature>
<dbReference type="EMBL" id="KV417558">
    <property type="protein sequence ID" value="KZP20095.1"/>
    <property type="molecule type" value="Genomic_DNA"/>
</dbReference>
<sequence length="95" mass="10540">MVLGVSVACALTATITGALSFRTHHAPFDVTRLLAISRNHQLDGTFARYADLNVPVDEEIMESRIGYRWVDELARLALVVDSQASRNPLKDESKK</sequence>
<gene>
    <name evidence="2" type="ORF">FIBSPDRAFT_862104</name>
</gene>
<reference evidence="2 3" key="1">
    <citation type="journal article" date="2016" name="Mol. Biol. Evol.">
        <title>Comparative Genomics of Early-Diverging Mushroom-Forming Fungi Provides Insights into the Origins of Lignocellulose Decay Capabilities.</title>
        <authorList>
            <person name="Nagy L.G."/>
            <person name="Riley R."/>
            <person name="Tritt A."/>
            <person name="Adam C."/>
            <person name="Daum C."/>
            <person name="Floudas D."/>
            <person name="Sun H."/>
            <person name="Yadav J.S."/>
            <person name="Pangilinan J."/>
            <person name="Larsson K.H."/>
            <person name="Matsuura K."/>
            <person name="Barry K."/>
            <person name="Labutti K."/>
            <person name="Kuo R."/>
            <person name="Ohm R.A."/>
            <person name="Bhattacharya S.S."/>
            <person name="Shirouzu T."/>
            <person name="Yoshinaga Y."/>
            <person name="Martin F.M."/>
            <person name="Grigoriev I.V."/>
            <person name="Hibbett D.S."/>
        </authorList>
    </citation>
    <scope>NUCLEOTIDE SEQUENCE [LARGE SCALE GENOMIC DNA]</scope>
    <source>
        <strain evidence="2 3">CBS 109695</strain>
    </source>
</reference>
<dbReference type="Proteomes" id="UP000076532">
    <property type="component" value="Unassembled WGS sequence"/>
</dbReference>
<feature type="chain" id="PRO_5007875406" evidence="1">
    <location>
        <begin position="21"/>
        <end position="95"/>
    </location>
</feature>
<proteinExistence type="predicted"/>